<evidence type="ECO:0000313" key="4">
    <source>
        <dbReference type="Proteomes" id="UP001179361"/>
    </source>
</evidence>
<feature type="region of interest" description="Disordered" evidence="1">
    <location>
        <begin position="25"/>
        <end position="97"/>
    </location>
</feature>
<sequence length="149" mass="15914">MPIRTPMFLLPLAVLCLPAAAQQADQEVPQPAQQATQEAAPQSEPDQGMVVVRDAQTGQLRTPTPAEMRALQPRTPGAARAPGQAKMVTGPGGRRSVQLGDRHLVYSVVTRGPDGKLSDQCVHGVHAAENAIDQPARAGKPEEHRHESR</sequence>
<feature type="chain" id="PRO_5046194913" evidence="2">
    <location>
        <begin position="24"/>
        <end position="149"/>
    </location>
</feature>
<dbReference type="NCBIfam" id="NF047450">
    <property type="entry name" value="post-PEP-CTERM_1"/>
    <property type="match status" value="1"/>
</dbReference>
<organism evidence="3 4">
    <name type="scientific">Massilia phyllostachyos</name>
    <dbReference type="NCBI Taxonomy" id="2898585"/>
    <lineage>
        <taxon>Bacteria</taxon>
        <taxon>Pseudomonadati</taxon>
        <taxon>Pseudomonadota</taxon>
        <taxon>Betaproteobacteria</taxon>
        <taxon>Burkholderiales</taxon>
        <taxon>Oxalobacteraceae</taxon>
        <taxon>Telluria group</taxon>
        <taxon>Massilia</taxon>
    </lineage>
</organism>
<dbReference type="RefSeq" id="WP_231057468.1">
    <property type="nucleotide sequence ID" value="NZ_JAJNOC010000002.1"/>
</dbReference>
<gene>
    <name evidence="3" type="ORF">LQ564_07375</name>
</gene>
<feature type="compositionally biased region" description="Low complexity" evidence="1">
    <location>
        <begin position="25"/>
        <end position="45"/>
    </location>
</feature>
<name>A0ABS8Q5A4_9BURK</name>
<feature type="signal peptide" evidence="2">
    <location>
        <begin position="1"/>
        <end position="23"/>
    </location>
</feature>
<keyword evidence="2" id="KW-0732">Signal</keyword>
<accession>A0ABS8Q5A4</accession>
<dbReference type="EMBL" id="JAJNOC010000002">
    <property type="protein sequence ID" value="MCD2516136.1"/>
    <property type="molecule type" value="Genomic_DNA"/>
</dbReference>
<comment type="caution">
    <text evidence="3">The sequence shown here is derived from an EMBL/GenBank/DDBJ whole genome shotgun (WGS) entry which is preliminary data.</text>
</comment>
<dbReference type="Proteomes" id="UP001179361">
    <property type="component" value="Unassembled WGS sequence"/>
</dbReference>
<evidence type="ECO:0000256" key="1">
    <source>
        <dbReference type="SAM" id="MobiDB-lite"/>
    </source>
</evidence>
<keyword evidence="4" id="KW-1185">Reference proteome</keyword>
<evidence type="ECO:0000313" key="3">
    <source>
        <dbReference type="EMBL" id="MCD2516136.1"/>
    </source>
</evidence>
<feature type="compositionally biased region" description="Basic and acidic residues" evidence="1">
    <location>
        <begin position="139"/>
        <end position="149"/>
    </location>
</feature>
<reference evidence="3" key="1">
    <citation type="submission" date="2021-11" db="EMBL/GenBank/DDBJ databases">
        <title>The complete genome of Massilia sp sp. G4R7.</title>
        <authorList>
            <person name="Liu L."/>
            <person name="Yue J."/>
            <person name="Yuan J."/>
            <person name="Yang F."/>
            <person name="Li L."/>
        </authorList>
    </citation>
    <scope>NUCLEOTIDE SEQUENCE</scope>
    <source>
        <strain evidence="3">G4R7</strain>
    </source>
</reference>
<evidence type="ECO:0000256" key="2">
    <source>
        <dbReference type="SAM" id="SignalP"/>
    </source>
</evidence>
<protein>
    <submittedName>
        <fullName evidence="3">Uncharacterized protein</fullName>
    </submittedName>
</protein>
<feature type="region of interest" description="Disordered" evidence="1">
    <location>
        <begin position="128"/>
        <end position="149"/>
    </location>
</feature>
<proteinExistence type="predicted"/>